<proteinExistence type="predicted"/>
<dbReference type="SUPFAM" id="SSF55874">
    <property type="entry name" value="ATPase domain of HSP90 chaperone/DNA topoisomerase II/histidine kinase"/>
    <property type="match status" value="1"/>
</dbReference>
<keyword evidence="7" id="KW-1133">Transmembrane helix</keyword>
<evidence type="ECO:0000256" key="4">
    <source>
        <dbReference type="ARBA" id="ARBA00022679"/>
    </source>
</evidence>
<keyword evidence="7" id="KW-0812">Transmembrane</keyword>
<dbReference type="SMART" id="SM00388">
    <property type="entry name" value="HisKA"/>
    <property type="match status" value="1"/>
</dbReference>
<name>A0ABR9C4Q2_9HYPH</name>
<dbReference type="CDD" id="cd16922">
    <property type="entry name" value="HATPase_EvgS-ArcB-TorS-like"/>
    <property type="match status" value="1"/>
</dbReference>
<dbReference type="InterPro" id="IPR036890">
    <property type="entry name" value="HATPase_C_sf"/>
</dbReference>
<dbReference type="CDD" id="cd00130">
    <property type="entry name" value="PAS"/>
    <property type="match status" value="1"/>
</dbReference>
<keyword evidence="10" id="KW-1185">Reference proteome</keyword>
<dbReference type="Gene3D" id="1.10.287.130">
    <property type="match status" value="1"/>
</dbReference>
<dbReference type="Proteomes" id="UP000615687">
    <property type="component" value="Unassembled WGS sequence"/>
</dbReference>
<feature type="transmembrane region" description="Helical" evidence="7">
    <location>
        <begin position="173"/>
        <end position="193"/>
    </location>
</feature>
<dbReference type="SMART" id="SM00387">
    <property type="entry name" value="HATPase_c"/>
    <property type="match status" value="1"/>
</dbReference>
<dbReference type="Pfam" id="PF00512">
    <property type="entry name" value="HisKA"/>
    <property type="match status" value="1"/>
</dbReference>
<accession>A0ABR9C4Q2</accession>
<sequence>MRNHLSKFSGLTENIQSQLSGLVYPAVLGDPLQEPRHRSFLAGCLGGGAIALLILPLHLALIGPTSLPVALVLAWMLGQWPLAMYLSQTGNLERAHAFSAALFGIFLTGLCLFTGGLSSFALVWLAAVPMEAALSGSRRIIAASAAFCAGLVVLLAVVPQAPASFALATPHATLISALAACAYMSILALRLALDHMRVRKALQQGEERLKLLNDTATDIVCSVEPDGTAKVLGGPLETVLGLSCRQARGDWLFQRVHVSDRPFYLTRLDEARCGKNVSDVELRLRKGANAPGENGAAEYIWVCLRFREMTSNEGDVSLRLALQDISARKAQDQELRQAKEMAEETSIAKTRFIASASHELRTPLNAIIGFSDMLRAMPAEQVSSAQNREYAELIHQSGMHLLQVVDDILDTSRIETGHMDLTIEPVDLGTCLESCRAMMAPIAERAGVELVFADQDSLPVLPADRRALKQIVINLLTNAIKFSGKGSKVSISVRTEGPFQVLEVRDQGIGIPAEMIERLGQPFVRIEAEDSPRNSGSGLGLSIVKGLAELHGGALQVESRNGKGTTVSVKLPAGAMRAARAEPQSAGSNQQTDTSMTVSERVSAVDPVVLAHSA</sequence>
<dbReference type="PANTHER" id="PTHR43047">
    <property type="entry name" value="TWO-COMPONENT HISTIDINE PROTEIN KINASE"/>
    <property type="match status" value="1"/>
</dbReference>
<evidence type="ECO:0000256" key="1">
    <source>
        <dbReference type="ARBA" id="ARBA00000085"/>
    </source>
</evidence>
<dbReference type="CDD" id="cd00082">
    <property type="entry name" value="HisKA"/>
    <property type="match status" value="1"/>
</dbReference>
<evidence type="ECO:0000256" key="6">
    <source>
        <dbReference type="SAM" id="MobiDB-lite"/>
    </source>
</evidence>
<comment type="caution">
    <text evidence="9">The sequence shown here is derived from an EMBL/GenBank/DDBJ whole genome shotgun (WGS) entry which is preliminary data.</text>
</comment>
<feature type="region of interest" description="Disordered" evidence="6">
    <location>
        <begin position="577"/>
        <end position="599"/>
    </location>
</feature>
<dbReference type="EMBL" id="JACYXJ010000001">
    <property type="protein sequence ID" value="MBD8874824.1"/>
    <property type="molecule type" value="Genomic_DNA"/>
</dbReference>
<dbReference type="SUPFAM" id="SSF55785">
    <property type="entry name" value="PYP-like sensor domain (PAS domain)"/>
    <property type="match status" value="1"/>
</dbReference>
<dbReference type="Gene3D" id="3.30.450.20">
    <property type="entry name" value="PAS domain"/>
    <property type="match status" value="1"/>
</dbReference>
<dbReference type="InterPro" id="IPR003594">
    <property type="entry name" value="HATPase_dom"/>
</dbReference>
<keyword evidence="4" id="KW-0808">Transferase</keyword>
<evidence type="ECO:0000259" key="8">
    <source>
        <dbReference type="PROSITE" id="PS50109"/>
    </source>
</evidence>
<keyword evidence="3" id="KW-0597">Phosphoprotein</keyword>
<evidence type="ECO:0000256" key="7">
    <source>
        <dbReference type="SAM" id="Phobius"/>
    </source>
</evidence>
<dbReference type="InterPro" id="IPR004358">
    <property type="entry name" value="Sig_transdc_His_kin-like_C"/>
</dbReference>
<dbReference type="InterPro" id="IPR036097">
    <property type="entry name" value="HisK_dim/P_sf"/>
</dbReference>
<dbReference type="Pfam" id="PF02518">
    <property type="entry name" value="HATPase_c"/>
    <property type="match status" value="1"/>
</dbReference>
<dbReference type="InterPro" id="IPR000014">
    <property type="entry name" value="PAS"/>
</dbReference>
<dbReference type="PRINTS" id="PR00344">
    <property type="entry name" value="BCTRLSENSOR"/>
</dbReference>
<dbReference type="EC" id="2.7.13.3" evidence="2"/>
<feature type="transmembrane region" description="Helical" evidence="7">
    <location>
        <begin position="98"/>
        <end position="128"/>
    </location>
</feature>
<evidence type="ECO:0000256" key="3">
    <source>
        <dbReference type="ARBA" id="ARBA00022553"/>
    </source>
</evidence>
<feature type="domain" description="Histidine kinase" evidence="8">
    <location>
        <begin position="355"/>
        <end position="575"/>
    </location>
</feature>
<dbReference type="PROSITE" id="PS50109">
    <property type="entry name" value="HIS_KIN"/>
    <property type="match status" value="1"/>
</dbReference>
<feature type="transmembrane region" description="Helical" evidence="7">
    <location>
        <begin position="69"/>
        <end position="86"/>
    </location>
</feature>
<dbReference type="GO" id="GO:0016301">
    <property type="term" value="F:kinase activity"/>
    <property type="evidence" value="ECO:0007669"/>
    <property type="project" value="UniProtKB-KW"/>
</dbReference>
<organism evidence="9 10">
    <name type="scientific">Roseibium polysiphoniae</name>
    <dbReference type="NCBI Taxonomy" id="2571221"/>
    <lineage>
        <taxon>Bacteria</taxon>
        <taxon>Pseudomonadati</taxon>
        <taxon>Pseudomonadota</taxon>
        <taxon>Alphaproteobacteria</taxon>
        <taxon>Hyphomicrobiales</taxon>
        <taxon>Stappiaceae</taxon>
        <taxon>Roseibium</taxon>
    </lineage>
</organism>
<feature type="transmembrane region" description="Helical" evidence="7">
    <location>
        <begin position="140"/>
        <end position="161"/>
    </location>
</feature>
<dbReference type="PANTHER" id="PTHR43047:SF72">
    <property type="entry name" value="OSMOSENSING HISTIDINE PROTEIN KINASE SLN1"/>
    <property type="match status" value="1"/>
</dbReference>
<dbReference type="RefSeq" id="WP_192106479.1">
    <property type="nucleotide sequence ID" value="NZ_JACYXJ010000001.1"/>
</dbReference>
<dbReference type="Gene3D" id="3.30.565.10">
    <property type="entry name" value="Histidine kinase-like ATPase, C-terminal domain"/>
    <property type="match status" value="1"/>
</dbReference>
<evidence type="ECO:0000256" key="2">
    <source>
        <dbReference type="ARBA" id="ARBA00012438"/>
    </source>
</evidence>
<feature type="transmembrane region" description="Helical" evidence="7">
    <location>
        <begin position="40"/>
        <end position="62"/>
    </location>
</feature>
<evidence type="ECO:0000313" key="9">
    <source>
        <dbReference type="EMBL" id="MBD8874824.1"/>
    </source>
</evidence>
<comment type="catalytic activity">
    <reaction evidence="1">
        <text>ATP + protein L-histidine = ADP + protein N-phospho-L-histidine.</text>
        <dbReference type="EC" id="2.7.13.3"/>
    </reaction>
</comment>
<evidence type="ECO:0000256" key="5">
    <source>
        <dbReference type="ARBA" id="ARBA00022777"/>
    </source>
</evidence>
<gene>
    <name evidence="9" type="ORF">IG617_00875</name>
</gene>
<reference evidence="9 10" key="1">
    <citation type="submission" date="2020-09" db="EMBL/GenBank/DDBJ databases">
        <title>The genome sequence of type strain Labrenzia polysiphoniae KACC 19711.</title>
        <authorList>
            <person name="Liu Y."/>
        </authorList>
    </citation>
    <scope>NUCLEOTIDE SEQUENCE [LARGE SCALE GENOMIC DNA]</scope>
    <source>
        <strain evidence="9 10">KACC 19711</strain>
    </source>
</reference>
<protein>
    <recommendedName>
        <fullName evidence="2">histidine kinase</fullName>
        <ecNumber evidence="2">2.7.13.3</ecNumber>
    </recommendedName>
</protein>
<evidence type="ECO:0000313" key="10">
    <source>
        <dbReference type="Proteomes" id="UP000615687"/>
    </source>
</evidence>
<dbReference type="InterPro" id="IPR005467">
    <property type="entry name" value="His_kinase_dom"/>
</dbReference>
<keyword evidence="5 9" id="KW-0418">Kinase</keyword>
<feature type="compositionally biased region" description="Polar residues" evidence="6">
    <location>
        <begin position="585"/>
        <end position="599"/>
    </location>
</feature>
<dbReference type="InterPro" id="IPR035965">
    <property type="entry name" value="PAS-like_dom_sf"/>
</dbReference>
<dbReference type="InterPro" id="IPR003661">
    <property type="entry name" value="HisK_dim/P_dom"/>
</dbReference>
<keyword evidence="7" id="KW-0472">Membrane</keyword>
<dbReference type="SUPFAM" id="SSF47384">
    <property type="entry name" value="Homodimeric domain of signal transducing histidine kinase"/>
    <property type="match status" value="1"/>
</dbReference>